<organism evidence="1">
    <name type="scientific">Fopius arisanus</name>
    <dbReference type="NCBI Taxonomy" id="64838"/>
    <lineage>
        <taxon>Eukaryota</taxon>
        <taxon>Metazoa</taxon>
        <taxon>Ecdysozoa</taxon>
        <taxon>Arthropoda</taxon>
        <taxon>Hexapoda</taxon>
        <taxon>Insecta</taxon>
        <taxon>Pterygota</taxon>
        <taxon>Neoptera</taxon>
        <taxon>Endopterygota</taxon>
        <taxon>Hymenoptera</taxon>
        <taxon>Apocrita</taxon>
        <taxon>Ichneumonoidea</taxon>
        <taxon>Braconidae</taxon>
        <taxon>Opiinae</taxon>
        <taxon>Fopius</taxon>
    </lineage>
</organism>
<accession>A0A0C9R855</accession>
<dbReference type="EMBL" id="GBYB01012584">
    <property type="protein sequence ID" value="JAG82351.1"/>
    <property type="molecule type" value="Transcribed_RNA"/>
</dbReference>
<name>A0A0C9R855_9HYME</name>
<evidence type="ECO:0000313" key="1">
    <source>
        <dbReference type="EMBL" id="JAG82351.1"/>
    </source>
</evidence>
<reference evidence="1" key="1">
    <citation type="submission" date="2015-01" db="EMBL/GenBank/DDBJ databases">
        <title>Transcriptome Assembly of Fopius arisanus.</title>
        <authorList>
            <person name="Geib S."/>
        </authorList>
    </citation>
    <scope>NUCLEOTIDE SEQUENCE</scope>
</reference>
<proteinExistence type="predicted"/>
<dbReference type="AlphaFoldDB" id="A0A0C9R855"/>
<protein>
    <submittedName>
        <fullName evidence="1">Xcc-b100_2016 protein</fullName>
    </submittedName>
</protein>
<gene>
    <name evidence="1" type="primary">xcc-b100_2016</name>
    <name evidence="1" type="ORF">g.10833</name>
</gene>
<sequence length="99" mass="11577">MKIFINDRRKKNIDSILHFYLQCLNIPLPEEQTDSKKIPNKVSEFRQKKKTIPQQLDIGYYFTFPINKKPPLTDSEAPLLSSESINLLHQLVTHVAKNK</sequence>